<evidence type="ECO:0000256" key="1">
    <source>
        <dbReference type="SAM" id="Coils"/>
    </source>
</evidence>
<dbReference type="AlphaFoldDB" id="A0A934W9G1"/>
<accession>A0A934W9G1</accession>
<proteinExistence type="predicted"/>
<comment type="caution">
    <text evidence="2">The sequence shown here is derived from an EMBL/GenBank/DDBJ whole genome shotgun (WGS) entry which is preliminary data.</text>
</comment>
<protein>
    <submittedName>
        <fullName evidence="2">Uncharacterized protein</fullName>
    </submittedName>
</protein>
<dbReference type="EMBL" id="JAEPBG010000016">
    <property type="protein sequence ID" value="MBK4738058.1"/>
    <property type="molecule type" value="Genomic_DNA"/>
</dbReference>
<reference evidence="2" key="1">
    <citation type="submission" date="2021-01" db="EMBL/GenBank/DDBJ databases">
        <title>Genome sequence of strain Noviherbaspirillum sp. DKR-6.</title>
        <authorList>
            <person name="Chaudhary D.K."/>
        </authorList>
    </citation>
    <scope>NUCLEOTIDE SEQUENCE</scope>
    <source>
        <strain evidence="2">DKR-6</strain>
    </source>
</reference>
<evidence type="ECO:0000313" key="3">
    <source>
        <dbReference type="Proteomes" id="UP000622890"/>
    </source>
</evidence>
<organism evidence="2 3">
    <name type="scientific">Noviherbaspirillum pedocola</name>
    <dbReference type="NCBI Taxonomy" id="2801341"/>
    <lineage>
        <taxon>Bacteria</taxon>
        <taxon>Pseudomonadati</taxon>
        <taxon>Pseudomonadota</taxon>
        <taxon>Betaproteobacteria</taxon>
        <taxon>Burkholderiales</taxon>
        <taxon>Oxalobacteraceae</taxon>
        <taxon>Noviherbaspirillum</taxon>
    </lineage>
</organism>
<name>A0A934W9G1_9BURK</name>
<feature type="coiled-coil region" evidence="1">
    <location>
        <begin position="11"/>
        <end position="38"/>
    </location>
</feature>
<sequence>MTVESHEEADLALVDAHIEELSQRIIDLQERMATMAAQQYETRNQSLLLATMQEVMKDLHLLRADMAVASGMEDGGRQSCLLRG</sequence>
<gene>
    <name evidence="2" type="ORF">JJB74_25830</name>
</gene>
<keyword evidence="3" id="KW-1185">Reference proteome</keyword>
<dbReference type="Proteomes" id="UP000622890">
    <property type="component" value="Unassembled WGS sequence"/>
</dbReference>
<evidence type="ECO:0000313" key="2">
    <source>
        <dbReference type="EMBL" id="MBK4738058.1"/>
    </source>
</evidence>
<keyword evidence="1" id="KW-0175">Coiled coil</keyword>
<dbReference type="RefSeq" id="WP_200596935.1">
    <property type="nucleotide sequence ID" value="NZ_JAEPBG010000016.1"/>
</dbReference>